<keyword evidence="3" id="KW-1185">Reference proteome</keyword>
<keyword evidence="1" id="KW-0732">Signal</keyword>
<gene>
    <name evidence="2" type="ORF">ABVK25_008973</name>
</gene>
<evidence type="ECO:0000256" key="1">
    <source>
        <dbReference type="SAM" id="SignalP"/>
    </source>
</evidence>
<comment type="caution">
    <text evidence="2">The sequence shown here is derived from an EMBL/GenBank/DDBJ whole genome shotgun (WGS) entry which is preliminary data.</text>
</comment>
<protein>
    <submittedName>
        <fullName evidence="2">Uncharacterized protein</fullName>
    </submittedName>
</protein>
<evidence type="ECO:0000313" key="2">
    <source>
        <dbReference type="EMBL" id="KAL2050735.1"/>
    </source>
</evidence>
<name>A0ABR4AYK5_9LECA</name>
<accession>A0ABR4AYK5</accession>
<feature type="chain" id="PRO_5046190818" evidence="1">
    <location>
        <begin position="19"/>
        <end position="273"/>
    </location>
</feature>
<sequence length="273" mass="30734">MQHMLFLNLLLWLWAVNAQRAVTVIVDCSTLQRLEDPLDENAGALMSTHAQIRIAQTATDGAVRIQVMYDAGSKMDMIDFTPTCSRPIGMYAGLGRTRRAFDVGETSVTNQQLMDPNNNGMGVLRKVWTDPNGIFKGNYQEGYAGCMKVTQTLVNGGYLCPNFHGNPQFDELASNFYKYIDDKFSLSPSVEPYSEMNVPIRHRTVIGENANENRVIEFPISSDDPTRINPPRPPSNTIWISLERSSNTARILSLATRFYRRPSRKKPCSRTSM</sequence>
<dbReference type="EMBL" id="JBHFEH010000043">
    <property type="protein sequence ID" value="KAL2050735.1"/>
    <property type="molecule type" value="Genomic_DNA"/>
</dbReference>
<evidence type="ECO:0000313" key="3">
    <source>
        <dbReference type="Proteomes" id="UP001590951"/>
    </source>
</evidence>
<reference evidence="2 3" key="1">
    <citation type="submission" date="2024-09" db="EMBL/GenBank/DDBJ databases">
        <title>Rethinking Asexuality: The Enigmatic Case of Functional Sexual Genes in Lepraria (Stereocaulaceae).</title>
        <authorList>
            <person name="Doellman M."/>
            <person name="Sun Y."/>
            <person name="Barcenas-Pena A."/>
            <person name="Lumbsch H.T."/>
            <person name="Grewe F."/>
        </authorList>
    </citation>
    <scope>NUCLEOTIDE SEQUENCE [LARGE SCALE GENOMIC DNA]</scope>
    <source>
        <strain evidence="2 3">Grewe 0041</strain>
    </source>
</reference>
<dbReference type="Proteomes" id="UP001590951">
    <property type="component" value="Unassembled WGS sequence"/>
</dbReference>
<proteinExistence type="predicted"/>
<organism evidence="2 3">
    <name type="scientific">Lepraria finkii</name>
    <dbReference type="NCBI Taxonomy" id="1340010"/>
    <lineage>
        <taxon>Eukaryota</taxon>
        <taxon>Fungi</taxon>
        <taxon>Dikarya</taxon>
        <taxon>Ascomycota</taxon>
        <taxon>Pezizomycotina</taxon>
        <taxon>Lecanoromycetes</taxon>
        <taxon>OSLEUM clade</taxon>
        <taxon>Lecanoromycetidae</taxon>
        <taxon>Lecanorales</taxon>
        <taxon>Lecanorineae</taxon>
        <taxon>Stereocaulaceae</taxon>
        <taxon>Lepraria</taxon>
    </lineage>
</organism>
<feature type="signal peptide" evidence="1">
    <location>
        <begin position="1"/>
        <end position="18"/>
    </location>
</feature>